<reference evidence="2 3" key="1">
    <citation type="submission" date="2021-07" db="EMBL/GenBank/DDBJ databases">
        <authorList>
            <person name="Palmer J.M."/>
        </authorList>
    </citation>
    <scope>NUCLEOTIDE SEQUENCE [LARGE SCALE GENOMIC DNA]</scope>
    <source>
        <strain evidence="2 3">AT_MEX2019</strain>
        <tissue evidence="2">Muscle</tissue>
    </source>
</reference>
<evidence type="ECO:0000313" key="3">
    <source>
        <dbReference type="Proteomes" id="UP001345963"/>
    </source>
</evidence>
<feature type="region of interest" description="Disordered" evidence="1">
    <location>
        <begin position="50"/>
        <end position="82"/>
    </location>
</feature>
<comment type="caution">
    <text evidence="2">The sequence shown here is derived from an EMBL/GenBank/DDBJ whole genome shotgun (WGS) entry which is preliminary data.</text>
</comment>
<evidence type="ECO:0000313" key="2">
    <source>
        <dbReference type="EMBL" id="MED6237845.1"/>
    </source>
</evidence>
<protein>
    <submittedName>
        <fullName evidence="2">Uncharacterized protein</fullName>
    </submittedName>
</protein>
<evidence type="ECO:0000256" key="1">
    <source>
        <dbReference type="SAM" id="MobiDB-lite"/>
    </source>
</evidence>
<name>A0ABU7AJ00_9TELE</name>
<accession>A0ABU7AJ00</accession>
<organism evidence="2 3">
    <name type="scientific">Ataeniobius toweri</name>
    <dbReference type="NCBI Taxonomy" id="208326"/>
    <lineage>
        <taxon>Eukaryota</taxon>
        <taxon>Metazoa</taxon>
        <taxon>Chordata</taxon>
        <taxon>Craniata</taxon>
        <taxon>Vertebrata</taxon>
        <taxon>Euteleostomi</taxon>
        <taxon>Actinopterygii</taxon>
        <taxon>Neopterygii</taxon>
        <taxon>Teleostei</taxon>
        <taxon>Neoteleostei</taxon>
        <taxon>Acanthomorphata</taxon>
        <taxon>Ovalentaria</taxon>
        <taxon>Atherinomorphae</taxon>
        <taxon>Cyprinodontiformes</taxon>
        <taxon>Goodeidae</taxon>
        <taxon>Ataeniobius</taxon>
    </lineage>
</organism>
<keyword evidence="3" id="KW-1185">Reference proteome</keyword>
<feature type="compositionally biased region" description="Polar residues" evidence="1">
    <location>
        <begin position="53"/>
        <end position="64"/>
    </location>
</feature>
<gene>
    <name evidence="2" type="ORF">ATANTOWER_024100</name>
</gene>
<sequence>MSGKPANLHQLFPLPWPPELLFSWRTAQKGPDKQLYNMMEQTGCKLILKTDSPRSSQQFTSHTVTMYGKSSKERRGRPVDTGGTAFVFDARSKGDAEHMLVTFRRYLCRKRLL</sequence>
<dbReference type="EMBL" id="JAHUTI010019724">
    <property type="protein sequence ID" value="MED6237845.1"/>
    <property type="molecule type" value="Genomic_DNA"/>
</dbReference>
<proteinExistence type="predicted"/>
<dbReference type="Proteomes" id="UP001345963">
    <property type="component" value="Unassembled WGS sequence"/>
</dbReference>